<gene>
    <name evidence="2" type="ORF">AVENP_0705</name>
</gene>
<proteinExistence type="predicted"/>
<dbReference type="InterPro" id="IPR018060">
    <property type="entry name" value="HTH_AraC"/>
</dbReference>
<dbReference type="RefSeq" id="WP_128357578.1">
    <property type="nucleotide sequence ID" value="NZ_CP053840.1"/>
</dbReference>
<accession>A0AAE7B9N1</accession>
<sequence>MFTSKMYIPNEKLKDWIKVFWFLEGSGNGKLSYTRNILPDGCATITFVLRGNMDLTIYDNSTIKTGIYVIPPVVNAHYDVISDDIFLIDIQLNPSIFYKLFNLPVNELENRIYTFDELSLGFDKSILDKINEVKEDKNAIYLLLNNFFLALFDKLKFYSDEIILSINQLYKNGNLDGFFNSQSLSIRQIERKVKNYTGLTPQNISRLGRFYSVLEYMKFRQFNIEYCELALEHKFSDQSHLIREFKFFTQSTPKNFIGNINNYPQFKGLCNITEIKNSTFQA</sequence>
<dbReference type="InterPro" id="IPR046532">
    <property type="entry name" value="DUF6597"/>
</dbReference>
<dbReference type="AlphaFoldDB" id="A0AAE7B9N1"/>
<dbReference type="KEGG" id="avp:AVENP_0705"/>
<feature type="domain" description="HTH araC/xylS-type" evidence="1">
    <location>
        <begin position="160"/>
        <end position="259"/>
    </location>
</feature>
<evidence type="ECO:0000259" key="1">
    <source>
        <dbReference type="PROSITE" id="PS01124"/>
    </source>
</evidence>
<keyword evidence="3" id="KW-1185">Reference proteome</keyword>
<name>A0AAE7B9N1_9BACT</name>
<dbReference type="GO" id="GO:0003700">
    <property type="term" value="F:DNA-binding transcription factor activity"/>
    <property type="evidence" value="ECO:0007669"/>
    <property type="project" value="InterPro"/>
</dbReference>
<dbReference type="EMBL" id="CP053840">
    <property type="protein sequence ID" value="QKF66275.1"/>
    <property type="molecule type" value="Genomic_DNA"/>
</dbReference>
<dbReference type="GO" id="GO:0043565">
    <property type="term" value="F:sequence-specific DNA binding"/>
    <property type="evidence" value="ECO:0007669"/>
    <property type="project" value="InterPro"/>
</dbReference>
<evidence type="ECO:0000313" key="2">
    <source>
        <dbReference type="EMBL" id="QKF66275.1"/>
    </source>
</evidence>
<organism evidence="2 3">
    <name type="scientific">Arcobacter venerupis</name>
    <dbReference type="NCBI Taxonomy" id="1054033"/>
    <lineage>
        <taxon>Bacteria</taxon>
        <taxon>Pseudomonadati</taxon>
        <taxon>Campylobacterota</taxon>
        <taxon>Epsilonproteobacteria</taxon>
        <taxon>Campylobacterales</taxon>
        <taxon>Arcobacteraceae</taxon>
        <taxon>Arcobacter</taxon>
    </lineage>
</organism>
<dbReference type="PROSITE" id="PS01124">
    <property type="entry name" value="HTH_ARAC_FAMILY_2"/>
    <property type="match status" value="1"/>
</dbReference>
<dbReference type="Gene3D" id="1.10.10.60">
    <property type="entry name" value="Homeodomain-like"/>
    <property type="match status" value="1"/>
</dbReference>
<evidence type="ECO:0000313" key="3">
    <source>
        <dbReference type="Proteomes" id="UP000503482"/>
    </source>
</evidence>
<dbReference type="Proteomes" id="UP000503482">
    <property type="component" value="Chromosome"/>
</dbReference>
<reference evidence="2 3" key="1">
    <citation type="submission" date="2020-05" db="EMBL/GenBank/DDBJ databases">
        <title>Complete genome sequencing of Campylobacter and Arcobacter type strains.</title>
        <authorList>
            <person name="Miller W.G."/>
            <person name="Yee E."/>
        </authorList>
    </citation>
    <scope>NUCLEOTIDE SEQUENCE [LARGE SCALE GENOMIC DNA]</scope>
    <source>
        <strain evidence="2 3">LMG 26156</strain>
    </source>
</reference>
<protein>
    <submittedName>
        <fullName evidence="2">Transcriptional regulator, AraC family</fullName>
    </submittedName>
</protein>
<dbReference type="Pfam" id="PF20240">
    <property type="entry name" value="DUF6597"/>
    <property type="match status" value="1"/>
</dbReference>